<dbReference type="InterPro" id="IPR019193">
    <property type="entry name" value="UBQ-conj_enz_E2-bd_prot"/>
</dbReference>
<evidence type="ECO:0000313" key="1">
    <source>
        <dbReference type="EMBL" id="KAH8694069.1"/>
    </source>
</evidence>
<accession>A0AAD4KLP1</accession>
<dbReference type="RefSeq" id="XP_046069739.1">
    <property type="nucleotide sequence ID" value="XM_046220792.1"/>
</dbReference>
<dbReference type="Pfam" id="PF09814">
    <property type="entry name" value="HECT_2"/>
    <property type="match status" value="1"/>
</dbReference>
<dbReference type="AlphaFoldDB" id="A0AAD4KLP1"/>
<comment type="caution">
    <text evidence="1">The sequence shown here is derived from an EMBL/GenBank/DDBJ whole genome shotgun (WGS) entry which is preliminary data.</text>
</comment>
<dbReference type="GO" id="GO:0061630">
    <property type="term" value="F:ubiquitin protein ligase activity"/>
    <property type="evidence" value="ECO:0007669"/>
    <property type="project" value="TreeGrafter"/>
</dbReference>
<name>A0AAD4KLP1_9EURO</name>
<evidence type="ECO:0000313" key="2">
    <source>
        <dbReference type="Proteomes" id="UP001201262"/>
    </source>
</evidence>
<dbReference type="GO" id="GO:0000209">
    <property type="term" value="P:protein polyubiquitination"/>
    <property type="evidence" value="ECO:0007669"/>
    <property type="project" value="TreeGrafter"/>
</dbReference>
<dbReference type="GO" id="GO:0000151">
    <property type="term" value="C:ubiquitin ligase complex"/>
    <property type="evidence" value="ECO:0007669"/>
    <property type="project" value="TreeGrafter"/>
</dbReference>
<dbReference type="GO" id="GO:0006513">
    <property type="term" value="P:protein monoubiquitination"/>
    <property type="evidence" value="ECO:0007669"/>
    <property type="project" value="TreeGrafter"/>
</dbReference>
<dbReference type="GO" id="GO:0043161">
    <property type="term" value="P:proteasome-mediated ubiquitin-dependent protein catabolic process"/>
    <property type="evidence" value="ECO:0007669"/>
    <property type="project" value="TreeGrafter"/>
</dbReference>
<dbReference type="GO" id="GO:0030332">
    <property type="term" value="F:cyclin binding"/>
    <property type="evidence" value="ECO:0007669"/>
    <property type="project" value="TreeGrafter"/>
</dbReference>
<sequence length="431" mass="48550">MAERTSIFLHAELLPNIRQLTVHVSLPSRPADVDLRSSTITLSESRRAITVYTTRGIDDEKQEFLETLKLPARVAESSRRNLSFAGHQVDTLQDANSTDYSFRLQVDDYDNASKLSNNGLHEDDFVPWTANDMLVQTALHCRFCRELILGSLEHGTTKWTWKDLPSGNWAEMMDFWHCHKPDVHADEKDQQRVIDDQSASVKGYGASNRVIALTGTVLIDVASFLVAEGDCQNIKRFQVSDATPLAPLTAMTRANIQCKQCGVVVGMEDPMADGLRLYKSNISVRHPSALGHPENPIFESYVMDMFISAQLLELINREGVRRFVIHAGNLDGLLVWAFNPDLRYSSASADHSIITERAMKVLYQAVPNVEKILEPEKGTAVPLSLEELYLPATIYDEFLDSLKRSNGILPGSARTFREWNVAFLRRYERVP</sequence>
<dbReference type="Proteomes" id="UP001201262">
    <property type="component" value="Unassembled WGS sequence"/>
</dbReference>
<dbReference type="EMBL" id="JAJTJA010000009">
    <property type="protein sequence ID" value="KAH8694069.1"/>
    <property type="molecule type" value="Genomic_DNA"/>
</dbReference>
<dbReference type="GO" id="GO:0005634">
    <property type="term" value="C:nucleus"/>
    <property type="evidence" value="ECO:0007669"/>
    <property type="project" value="TreeGrafter"/>
</dbReference>
<proteinExistence type="predicted"/>
<dbReference type="GO" id="GO:0031624">
    <property type="term" value="F:ubiquitin conjugating enzyme binding"/>
    <property type="evidence" value="ECO:0007669"/>
    <property type="project" value="TreeGrafter"/>
</dbReference>
<gene>
    <name evidence="1" type="ORF">BGW36DRAFT_430093</name>
</gene>
<dbReference type="PANTHER" id="PTHR31531:SF2">
    <property type="entry name" value="E3 UBIQUITIN-PROTEIN LIGASE E3D"/>
    <property type="match status" value="1"/>
</dbReference>
<protein>
    <submittedName>
        <fullName evidence="1">Ubiquitin-conjugating enzyme E2-binding protein</fullName>
    </submittedName>
</protein>
<keyword evidence="2" id="KW-1185">Reference proteome</keyword>
<dbReference type="GO" id="GO:0051865">
    <property type="term" value="P:protein autoubiquitination"/>
    <property type="evidence" value="ECO:0007669"/>
    <property type="project" value="TreeGrafter"/>
</dbReference>
<dbReference type="GeneID" id="70251079"/>
<reference evidence="1" key="1">
    <citation type="submission" date="2021-12" db="EMBL/GenBank/DDBJ databases">
        <title>Convergent genome expansion in fungi linked to evolution of root-endophyte symbiosis.</title>
        <authorList>
            <consortium name="DOE Joint Genome Institute"/>
            <person name="Ke Y.-H."/>
            <person name="Bonito G."/>
            <person name="Liao H.-L."/>
            <person name="Looney B."/>
            <person name="Rojas-Flechas A."/>
            <person name="Nash J."/>
            <person name="Hameed K."/>
            <person name="Schadt C."/>
            <person name="Martin F."/>
            <person name="Crous P.W."/>
            <person name="Miettinen O."/>
            <person name="Magnuson J.K."/>
            <person name="Labbe J."/>
            <person name="Jacobson D."/>
            <person name="Doktycz M.J."/>
            <person name="Veneault-Fourrey C."/>
            <person name="Kuo A."/>
            <person name="Mondo S."/>
            <person name="Calhoun S."/>
            <person name="Riley R."/>
            <person name="Ohm R."/>
            <person name="LaButti K."/>
            <person name="Andreopoulos B."/>
            <person name="Pangilinan J."/>
            <person name="Nolan M."/>
            <person name="Tritt A."/>
            <person name="Clum A."/>
            <person name="Lipzen A."/>
            <person name="Daum C."/>
            <person name="Barry K."/>
            <person name="Grigoriev I.V."/>
            <person name="Vilgalys R."/>
        </authorList>
    </citation>
    <scope>NUCLEOTIDE SEQUENCE</scope>
    <source>
        <strain evidence="1">PMI_201</strain>
    </source>
</reference>
<organism evidence="1 2">
    <name type="scientific">Talaromyces proteolyticus</name>
    <dbReference type="NCBI Taxonomy" id="1131652"/>
    <lineage>
        <taxon>Eukaryota</taxon>
        <taxon>Fungi</taxon>
        <taxon>Dikarya</taxon>
        <taxon>Ascomycota</taxon>
        <taxon>Pezizomycotina</taxon>
        <taxon>Eurotiomycetes</taxon>
        <taxon>Eurotiomycetidae</taxon>
        <taxon>Eurotiales</taxon>
        <taxon>Trichocomaceae</taxon>
        <taxon>Talaromyces</taxon>
        <taxon>Talaromyces sect. Bacilispori</taxon>
    </lineage>
</organism>
<dbReference type="PANTHER" id="PTHR31531">
    <property type="entry name" value="E3 UBIQUITIN-PROTEIN LIGASE E3D FAMILY MEMBER"/>
    <property type="match status" value="1"/>
</dbReference>
<dbReference type="GO" id="GO:0005829">
    <property type="term" value="C:cytosol"/>
    <property type="evidence" value="ECO:0007669"/>
    <property type="project" value="TreeGrafter"/>
</dbReference>